<feature type="compositionally biased region" description="Polar residues" evidence="3">
    <location>
        <begin position="938"/>
        <end position="953"/>
    </location>
</feature>
<dbReference type="GO" id="GO:0016491">
    <property type="term" value="F:oxidoreductase activity"/>
    <property type="evidence" value="ECO:0007669"/>
    <property type="project" value="InterPro"/>
</dbReference>
<dbReference type="PANTHER" id="PTHR35480:SF1">
    <property type="entry name" value="MATERNAL EFFECT EMBRYO ARREST 22"/>
    <property type="match status" value="1"/>
</dbReference>
<keyword evidence="6" id="KW-1185">Reference proteome</keyword>
<feature type="domain" description="Fatty acid hydroxylase" evidence="4">
    <location>
        <begin position="115"/>
        <end position="221"/>
    </location>
</feature>
<dbReference type="Pfam" id="PF04116">
    <property type="entry name" value="FA_hydroxylase"/>
    <property type="match status" value="1"/>
</dbReference>
<feature type="compositionally biased region" description="Basic and acidic residues" evidence="3">
    <location>
        <begin position="906"/>
        <end position="937"/>
    </location>
</feature>
<dbReference type="eggNOG" id="KOG0539">
    <property type="taxonomic scope" value="Eukaryota"/>
</dbReference>
<keyword evidence="2" id="KW-0175">Coiled coil</keyword>
<reference evidence="6" key="1">
    <citation type="submission" date="2013-01" db="EMBL/GenBank/DDBJ databases">
        <title>Draft Genome Sequence of a Mulberry Tree, Morus notabilis C.K. Schneid.</title>
        <authorList>
            <person name="He N."/>
            <person name="Zhao S."/>
        </authorList>
    </citation>
    <scope>NUCLEOTIDE SEQUENCE</scope>
</reference>
<dbReference type="GO" id="GO:0008610">
    <property type="term" value="P:lipid biosynthetic process"/>
    <property type="evidence" value="ECO:0007669"/>
    <property type="project" value="InterPro"/>
</dbReference>
<dbReference type="PANTHER" id="PTHR35480">
    <property type="entry name" value="MATERNAL EFFECT EMBRYO ARREST 22"/>
    <property type="match status" value="1"/>
</dbReference>
<evidence type="ECO:0000256" key="2">
    <source>
        <dbReference type="SAM" id="Coils"/>
    </source>
</evidence>
<feature type="coiled-coil region" evidence="2">
    <location>
        <begin position="497"/>
        <end position="587"/>
    </location>
</feature>
<feature type="region of interest" description="Disordered" evidence="3">
    <location>
        <begin position="881"/>
        <end position="965"/>
    </location>
</feature>
<organism evidence="5 6">
    <name type="scientific">Morus notabilis</name>
    <dbReference type="NCBI Taxonomy" id="981085"/>
    <lineage>
        <taxon>Eukaryota</taxon>
        <taxon>Viridiplantae</taxon>
        <taxon>Streptophyta</taxon>
        <taxon>Embryophyta</taxon>
        <taxon>Tracheophyta</taxon>
        <taxon>Spermatophyta</taxon>
        <taxon>Magnoliopsida</taxon>
        <taxon>eudicotyledons</taxon>
        <taxon>Gunneridae</taxon>
        <taxon>Pentapetalae</taxon>
        <taxon>rosids</taxon>
        <taxon>fabids</taxon>
        <taxon>Rosales</taxon>
        <taxon>Moraceae</taxon>
        <taxon>Moreae</taxon>
        <taxon>Morus</taxon>
    </lineage>
</organism>
<accession>W9RWA0</accession>
<proteinExistence type="inferred from homology"/>
<feature type="coiled-coil region" evidence="2">
    <location>
        <begin position="295"/>
        <end position="470"/>
    </location>
</feature>
<comment type="similarity">
    <text evidence="1">Belongs to the sterol desaturase family.</text>
</comment>
<sequence>MTRFTIPLLDIVKGNAMQVEEYSPKIYELFFIINVAENSVISIIIYYNMVAQEFVVDLNKPLVLQVGHLGEGYQEWAHQPIPTKESPRFFESDILEAFFENEYASVLIRGNTIHYLLHGCHHKHPMDSLRLVFPPVPAAILTIPLWNMIKLLSTTSTTPALFGGGLLGYVMYDVTHYYLHHGHPSKETFRNLKKYHLNHHFRIQNKGFGITSSLWDKVFGTLPQTKAAKKTMAADVQWKIKYSKLEEKRNALRQAVKLLELQIDKIQAQSKKVCEKERARADFEKEGKAKESAARVALENEVAVLKSQILSLEHKGGTNVQESNGDVKVLQARVSELEKEMNHLEEVVQKERKRADFEKKNVQLEKKIAAEAQKAVEDERIKAEKERNVANLEKDRAGKYRLQMEVLRKEADETKSKLASRTMKLEEANKKLEAEKQKVVKEKKRADSEKAKAEEQRKLAEANMKKVVEGRIHAQSLSRQLEENKTRIEEVCESKLVLELSAKLEEANRRFQLEKEKASREKERADAEMLKVLKQNEVAEVNRKKSLEEKSRADQLSRQLEEYEQKTSELEKQIQELLSNRNSVKASAGSISESTESKFLKKQLKLEKMKKKHAKQVADLERSRNSILQQEVGRLKLEFDQFSCRLDMLHKSFSPRTEGTEGLGKMGRNMPRADMKKLCSSEPFRMQLQSLNGLLKPSCQALDFSGTFRETLQHTGHLCPVPGGNCIEPITGIDSKLESLLGGSPRTILKSSAINSSTTSLSDGQLVGSQDKGAFSVATSVKLAEEYAQPTLTDLSDEVTRMRSSENLAVVAENSVRSPLSNGDVGKGTMHSRKRKRMVDTVETIEDLYFEDKKLHLQIEEKLADLHGMLNKQIDKPLRGGKFLLPSSHGTSYSKHDKLQKKRKSSFQEKVVRQHATDSNEQNRRDEVEPEGHENANCRRQASVTGNDHTWTSGEIGEGIRNSNTSDVDIMAGFDNLADVDFMNLLNLDNPADEEYYRLAMEMPLSPLLPEIEIEDTERFNVEKTIPLVKETLWGGLSNKEEKVFPSGRFNVIETVGNDLHTGKVVNASGCLIGESGVEVGRSNETISGDEKVQCPFEGELGSVGNNILEQGVVFSNILDRSSISRIYHAIRTCKTCCSLATQARWMMRDILLALKMEEKLSTKEKVCALFSLLMVNFPVAALSEFGNYINWVSIPCLDSFAGHVQLVMSDVEIRSFFAEVGYLDELLSLIENFLMDGCVKFSNDVPFGSWVESDSRVNIPLDGSKITFSSEPASAEQLVAGSIILASICVTLGQIGFICEASYNILRASKFGNSLKLAILHMFAYLGGDKFLKFSDYSLLMTTSKSLVRNLEELSLLGASVSSIPPVNDPQTAFCPCIKCPFLEEGVSVDSTTSLLLEKIKNAILEAMHQPAVDPVYRPHEMDSDGTCCLNKYGISGNQSDPQTNVTLSSLSDLLALVELVAWHMGWEWTCVKIVPQLLKLLESCVFENSIAGIVILLGQLGRLGVEAFGYEDRQVEQLRCDLSSFFRLSITKKAGLPIQLAIVTALLGLLSVDFETIIQTSEKLPAIVSESVAADLLRKWFSSLNKKQKGLSFNVLQTGGVNKKRDAFMML</sequence>
<name>W9RWA0_9ROSA</name>
<evidence type="ECO:0000313" key="5">
    <source>
        <dbReference type="EMBL" id="EXB75198.1"/>
    </source>
</evidence>
<dbReference type="GO" id="GO:0005506">
    <property type="term" value="F:iron ion binding"/>
    <property type="evidence" value="ECO:0007669"/>
    <property type="project" value="InterPro"/>
</dbReference>
<evidence type="ECO:0000313" key="6">
    <source>
        <dbReference type="Proteomes" id="UP000030645"/>
    </source>
</evidence>
<dbReference type="InterPro" id="IPR006694">
    <property type="entry name" value="Fatty_acid_hydroxylase"/>
</dbReference>
<gene>
    <name evidence="5" type="ORF">L484_025978</name>
</gene>
<evidence type="ECO:0000256" key="1">
    <source>
        <dbReference type="ARBA" id="ARBA00009324"/>
    </source>
</evidence>
<evidence type="ECO:0000259" key="4">
    <source>
        <dbReference type="Pfam" id="PF04116"/>
    </source>
</evidence>
<feature type="coiled-coil region" evidence="2">
    <location>
        <begin position="242"/>
        <end position="269"/>
    </location>
</feature>
<dbReference type="EMBL" id="KE344673">
    <property type="protein sequence ID" value="EXB75198.1"/>
    <property type="molecule type" value="Genomic_DNA"/>
</dbReference>
<protein>
    <recommendedName>
        <fullName evidence="4">Fatty acid hydroxylase domain-containing protein</fullName>
    </recommendedName>
</protein>
<evidence type="ECO:0000256" key="3">
    <source>
        <dbReference type="SAM" id="MobiDB-lite"/>
    </source>
</evidence>
<dbReference type="Proteomes" id="UP000030645">
    <property type="component" value="Unassembled WGS sequence"/>
</dbReference>